<evidence type="ECO:0000313" key="1">
    <source>
        <dbReference type="EMBL" id="KAK8492796.1"/>
    </source>
</evidence>
<comment type="caution">
    <text evidence="1">The sequence shown here is derived from an EMBL/GenBank/DDBJ whole genome shotgun (WGS) entry which is preliminary data.</text>
</comment>
<dbReference type="EMBL" id="JBBPBM010000692">
    <property type="protein sequence ID" value="KAK8492796.1"/>
    <property type="molecule type" value="Genomic_DNA"/>
</dbReference>
<proteinExistence type="predicted"/>
<accession>A0ABR2AI66</accession>
<keyword evidence="2" id="KW-1185">Reference proteome</keyword>
<protein>
    <submittedName>
        <fullName evidence="1">Uncharacterized protein</fullName>
    </submittedName>
</protein>
<name>A0ABR2AI66_9ROSI</name>
<dbReference type="Proteomes" id="UP001472677">
    <property type="component" value="Unassembled WGS sequence"/>
</dbReference>
<reference evidence="1 2" key="1">
    <citation type="journal article" date="2024" name="G3 (Bethesda)">
        <title>Genome assembly of Hibiscus sabdariffa L. provides insights into metabolisms of medicinal natural products.</title>
        <authorList>
            <person name="Kim T."/>
        </authorList>
    </citation>
    <scope>NUCLEOTIDE SEQUENCE [LARGE SCALE GENOMIC DNA]</scope>
    <source>
        <strain evidence="1">TK-2024</strain>
        <tissue evidence="1">Old leaves</tissue>
    </source>
</reference>
<evidence type="ECO:0000313" key="2">
    <source>
        <dbReference type="Proteomes" id="UP001472677"/>
    </source>
</evidence>
<organism evidence="1 2">
    <name type="scientific">Hibiscus sabdariffa</name>
    <name type="common">roselle</name>
    <dbReference type="NCBI Taxonomy" id="183260"/>
    <lineage>
        <taxon>Eukaryota</taxon>
        <taxon>Viridiplantae</taxon>
        <taxon>Streptophyta</taxon>
        <taxon>Embryophyta</taxon>
        <taxon>Tracheophyta</taxon>
        <taxon>Spermatophyta</taxon>
        <taxon>Magnoliopsida</taxon>
        <taxon>eudicotyledons</taxon>
        <taxon>Gunneridae</taxon>
        <taxon>Pentapetalae</taxon>
        <taxon>rosids</taxon>
        <taxon>malvids</taxon>
        <taxon>Malvales</taxon>
        <taxon>Malvaceae</taxon>
        <taxon>Malvoideae</taxon>
        <taxon>Hibiscus</taxon>
    </lineage>
</organism>
<gene>
    <name evidence="1" type="ORF">V6N12_076245</name>
</gene>
<sequence length="78" mass="8520">MPTTIVQNGDVVGNVPMEIMPSDVTPNQVIPVIRNNLRANVDAPVVDSRDKDLNSVGYSIEHSGAEDKREKESTWSSV</sequence>